<dbReference type="AlphaFoldDB" id="A0A9D4R8T1"/>
<sequence>MLCSHVKSWSLQVTSGANGQTGRVSTYLPTTKEGAVNQRNRGGHDADRAADGGPDTYAVSRAGI</sequence>
<evidence type="ECO:0000256" key="1">
    <source>
        <dbReference type="SAM" id="MobiDB-lite"/>
    </source>
</evidence>
<dbReference type="Proteomes" id="UP000828390">
    <property type="component" value="Unassembled WGS sequence"/>
</dbReference>
<keyword evidence="3" id="KW-1185">Reference proteome</keyword>
<name>A0A9D4R8T1_DREPO</name>
<reference evidence="2" key="2">
    <citation type="submission" date="2020-11" db="EMBL/GenBank/DDBJ databases">
        <authorList>
            <person name="McCartney M.A."/>
            <person name="Auch B."/>
            <person name="Kono T."/>
            <person name="Mallez S."/>
            <person name="Becker A."/>
            <person name="Gohl D.M."/>
            <person name="Silverstein K.A.T."/>
            <person name="Koren S."/>
            <person name="Bechman K.B."/>
            <person name="Herman A."/>
            <person name="Abrahante J.E."/>
            <person name="Garbe J."/>
        </authorList>
    </citation>
    <scope>NUCLEOTIDE SEQUENCE</scope>
    <source>
        <strain evidence="2">Duluth1</strain>
        <tissue evidence="2">Whole animal</tissue>
    </source>
</reference>
<protein>
    <submittedName>
        <fullName evidence="2">Uncharacterized protein</fullName>
    </submittedName>
</protein>
<evidence type="ECO:0000313" key="2">
    <source>
        <dbReference type="EMBL" id="KAH3857475.1"/>
    </source>
</evidence>
<feature type="region of interest" description="Disordered" evidence="1">
    <location>
        <begin position="30"/>
        <end position="64"/>
    </location>
</feature>
<evidence type="ECO:0000313" key="3">
    <source>
        <dbReference type="Proteomes" id="UP000828390"/>
    </source>
</evidence>
<dbReference type="EMBL" id="JAIWYP010000003">
    <property type="protein sequence ID" value="KAH3857475.1"/>
    <property type="molecule type" value="Genomic_DNA"/>
</dbReference>
<reference evidence="2" key="1">
    <citation type="journal article" date="2019" name="bioRxiv">
        <title>The Genome of the Zebra Mussel, Dreissena polymorpha: A Resource for Invasive Species Research.</title>
        <authorList>
            <person name="McCartney M.A."/>
            <person name="Auch B."/>
            <person name="Kono T."/>
            <person name="Mallez S."/>
            <person name="Zhang Y."/>
            <person name="Obille A."/>
            <person name="Becker A."/>
            <person name="Abrahante J.E."/>
            <person name="Garbe J."/>
            <person name="Badalamenti J.P."/>
            <person name="Herman A."/>
            <person name="Mangelson H."/>
            <person name="Liachko I."/>
            <person name="Sullivan S."/>
            <person name="Sone E.D."/>
            <person name="Koren S."/>
            <person name="Silverstein K.A.T."/>
            <person name="Beckman K.B."/>
            <person name="Gohl D.M."/>
        </authorList>
    </citation>
    <scope>NUCLEOTIDE SEQUENCE</scope>
    <source>
        <strain evidence="2">Duluth1</strain>
        <tissue evidence="2">Whole animal</tissue>
    </source>
</reference>
<proteinExistence type="predicted"/>
<comment type="caution">
    <text evidence="2">The sequence shown here is derived from an EMBL/GenBank/DDBJ whole genome shotgun (WGS) entry which is preliminary data.</text>
</comment>
<organism evidence="2 3">
    <name type="scientific">Dreissena polymorpha</name>
    <name type="common">Zebra mussel</name>
    <name type="synonym">Mytilus polymorpha</name>
    <dbReference type="NCBI Taxonomy" id="45954"/>
    <lineage>
        <taxon>Eukaryota</taxon>
        <taxon>Metazoa</taxon>
        <taxon>Spiralia</taxon>
        <taxon>Lophotrochozoa</taxon>
        <taxon>Mollusca</taxon>
        <taxon>Bivalvia</taxon>
        <taxon>Autobranchia</taxon>
        <taxon>Heteroconchia</taxon>
        <taxon>Euheterodonta</taxon>
        <taxon>Imparidentia</taxon>
        <taxon>Neoheterodontei</taxon>
        <taxon>Myida</taxon>
        <taxon>Dreissenoidea</taxon>
        <taxon>Dreissenidae</taxon>
        <taxon>Dreissena</taxon>
    </lineage>
</organism>
<accession>A0A9D4R8T1</accession>
<gene>
    <name evidence="2" type="ORF">DPMN_100082</name>
</gene>